<sequence length="317" mass="37897">MELFSEINSLYYQLMTKILQTVSLEQQQQLLEQNGFKETPFEMANYLKDSEESWHLLKEHQSILKKSPQPFPLTKLEKAWLAAIQRDPKFNCLGEDFDLETIEPLFDWQDYHYFDQFVSEDRFEKNYIKIIQQLLESIQEKKMVSLTYQSAKKRTSTEHLFLPLKLEYSTKNNKFRVLGRRKSNSSWKEVVFNCSNIQHVSPTKESFPNDIVQMNTELCYIVCELKDERSALERATFHFSNYRKTLERLDKSLYRMTIFYEKKDETELLINVLSFGARVKVIKPDHFVDLIKHRLLLQQHLIQKKSFINKKNVPNIE</sequence>
<organism evidence="1 2">
    <name type="scientific">Enterococcus raffinosus</name>
    <dbReference type="NCBI Taxonomy" id="71452"/>
    <lineage>
        <taxon>Bacteria</taxon>
        <taxon>Bacillati</taxon>
        <taxon>Bacillota</taxon>
        <taxon>Bacilli</taxon>
        <taxon>Lactobacillales</taxon>
        <taxon>Enterococcaceae</taxon>
        <taxon>Enterococcus</taxon>
    </lineage>
</organism>
<dbReference type="EMBL" id="JARPXL010000038">
    <property type="protein sequence ID" value="MDT2546647.1"/>
    <property type="molecule type" value="Genomic_DNA"/>
</dbReference>
<reference evidence="1" key="1">
    <citation type="submission" date="2023-03" db="EMBL/GenBank/DDBJ databases">
        <authorList>
            <person name="Shen W."/>
            <person name="Cai J."/>
        </authorList>
    </citation>
    <scope>NUCLEOTIDE SEQUENCE</scope>
    <source>
        <strain evidence="1">Y15</strain>
    </source>
</reference>
<proteinExistence type="predicted"/>
<protein>
    <submittedName>
        <fullName evidence="1">WYL domain-containing protein</fullName>
    </submittedName>
</protein>
<dbReference type="Proteomes" id="UP001254770">
    <property type="component" value="Unassembled WGS sequence"/>
</dbReference>
<dbReference type="RefSeq" id="WP_222227016.1">
    <property type="nucleotide sequence ID" value="NZ_CP081847.1"/>
</dbReference>
<comment type="caution">
    <text evidence="1">The sequence shown here is derived from an EMBL/GenBank/DDBJ whole genome shotgun (WGS) entry which is preliminary data.</text>
</comment>
<gene>
    <name evidence="1" type="ORF">P7D69_20155</name>
</gene>
<name>A0AAW8THT2_9ENTE</name>
<evidence type="ECO:0000313" key="2">
    <source>
        <dbReference type="Proteomes" id="UP001254770"/>
    </source>
</evidence>
<dbReference type="PROSITE" id="PS52050">
    <property type="entry name" value="WYL"/>
    <property type="match status" value="1"/>
</dbReference>
<dbReference type="AlphaFoldDB" id="A0AAW8THT2"/>
<accession>A0AAW8THT2</accession>
<evidence type="ECO:0000313" key="1">
    <source>
        <dbReference type="EMBL" id="MDT2546647.1"/>
    </source>
</evidence>